<dbReference type="GO" id="GO:0000324">
    <property type="term" value="C:fungal-type vacuole"/>
    <property type="evidence" value="ECO:0007669"/>
    <property type="project" value="TreeGrafter"/>
</dbReference>
<feature type="transmembrane region" description="Helical" evidence="8">
    <location>
        <begin position="131"/>
        <end position="153"/>
    </location>
</feature>
<dbReference type="KEGG" id="psco:LY89DRAFT_689575"/>
<gene>
    <name evidence="9" type="ORF">LY89DRAFT_689575</name>
</gene>
<sequence>MKKPTQSAPFFSLQQKMPVVLGMLLGFQHALAMLAGVVTPPIIISSSANFDTLTTQYLVSTSLIVCGILSAVQITRFHIYKTPYYIGTGLISVVGTSFAIIPVATKGIAQMYANGMCKTAADGTQLPCPDAYGAIVGTAAMCALLEIGLSFMTPKTLKRLFPPIVTGPTVMLIGVSLLQPGLEGWAGGSGPCVSRPETGIFTLCPTIFAPHALPWGSAQYIGLGFSVFITIILCERFGSPIMKSMSVVVGLLTGCIIAAATGYFDKSTITDAPAVSFIWVHTFKLSVYGPLVLPLMAIYIICMMEAIGDITATCDVSRLQVEGELFDSRIQGGILADGINGMLAGLCTITPMSTFAQNNGVIALTRCANRTAGYWAVFFLIVMGIFSKFAAALVAIPSSVLGGMTTFLFASVAVSGLRIIATVPFTRRTRFILTAALSVGFGAILVPNWFSFVFTYSGNNKAKAGFFDAIVLVMETGFAVTAFIAVVLNLVLPMETVEEMAESLAGDIAQDREEEAQMEGEVEEKKTVGSSAAPMV</sequence>
<evidence type="ECO:0000256" key="6">
    <source>
        <dbReference type="ARBA" id="ARBA00023136"/>
    </source>
</evidence>
<feature type="transmembrane region" description="Helical" evidence="8">
    <location>
        <begin position="372"/>
        <end position="394"/>
    </location>
</feature>
<keyword evidence="3" id="KW-0813">Transport</keyword>
<dbReference type="InterPro" id="IPR006042">
    <property type="entry name" value="Xan_ur_permease"/>
</dbReference>
<dbReference type="NCBIfam" id="TIGR00801">
    <property type="entry name" value="ncs2"/>
    <property type="match status" value="1"/>
</dbReference>
<dbReference type="PROSITE" id="PS01116">
    <property type="entry name" value="XANTH_URACIL_PERMASE"/>
    <property type="match status" value="1"/>
</dbReference>
<dbReference type="Proteomes" id="UP000070700">
    <property type="component" value="Unassembled WGS sequence"/>
</dbReference>
<organism evidence="9 10">
    <name type="scientific">Mollisia scopiformis</name>
    <name type="common">Conifer needle endophyte fungus</name>
    <name type="synonym">Phialocephala scopiformis</name>
    <dbReference type="NCBI Taxonomy" id="149040"/>
    <lineage>
        <taxon>Eukaryota</taxon>
        <taxon>Fungi</taxon>
        <taxon>Dikarya</taxon>
        <taxon>Ascomycota</taxon>
        <taxon>Pezizomycotina</taxon>
        <taxon>Leotiomycetes</taxon>
        <taxon>Helotiales</taxon>
        <taxon>Mollisiaceae</taxon>
        <taxon>Mollisia</taxon>
    </lineage>
</organism>
<feature type="transmembrane region" description="Helical" evidence="8">
    <location>
        <begin position="160"/>
        <end position="178"/>
    </location>
</feature>
<feature type="transmembrane region" description="Helical" evidence="8">
    <location>
        <begin position="20"/>
        <end position="43"/>
    </location>
</feature>
<dbReference type="GeneID" id="28825657"/>
<keyword evidence="5 8" id="KW-1133">Transmembrane helix</keyword>
<keyword evidence="10" id="KW-1185">Reference proteome</keyword>
<proteinExistence type="inferred from homology"/>
<feature type="transmembrane region" description="Helical" evidence="8">
    <location>
        <begin position="400"/>
        <end position="419"/>
    </location>
</feature>
<evidence type="ECO:0000256" key="8">
    <source>
        <dbReference type="SAM" id="Phobius"/>
    </source>
</evidence>
<feature type="transmembrane region" description="Helical" evidence="8">
    <location>
        <begin position="276"/>
        <end position="301"/>
    </location>
</feature>
<dbReference type="RefSeq" id="XP_018064638.1">
    <property type="nucleotide sequence ID" value="XM_018215931.1"/>
</dbReference>
<feature type="transmembrane region" description="Helical" evidence="8">
    <location>
        <begin position="431"/>
        <end position="450"/>
    </location>
</feature>
<reference evidence="9 10" key="1">
    <citation type="submission" date="2015-10" db="EMBL/GenBank/DDBJ databases">
        <title>Full genome of DAOMC 229536 Phialocephala scopiformis, a fungal endophyte of spruce producing the potent anti-insectan compound rugulosin.</title>
        <authorList>
            <consortium name="DOE Joint Genome Institute"/>
            <person name="Walker A.K."/>
            <person name="Frasz S.L."/>
            <person name="Seifert K.A."/>
            <person name="Miller J.D."/>
            <person name="Mondo S.J."/>
            <person name="Labutti K."/>
            <person name="Lipzen A."/>
            <person name="Dockter R."/>
            <person name="Kennedy M."/>
            <person name="Grigoriev I.V."/>
            <person name="Spatafora J.W."/>
        </authorList>
    </citation>
    <scope>NUCLEOTIDE SEQUENCE [LARGE SCALE GENOMIC DNA]</scope>
    <source>
        <strain evidence="9 10">CBS 120377</strain>
    </source>
</reference>
<dbReference type="Pfam" id="PF00860">
    <property type="entry name" value="Xan_ur_permease"/>
    <property type="match status" value="1"/>
</dbReference>
<evidence type="ECO:0000256" key="3">
    <source>
        <dbReference type="ARBA" id="ARBA00022448"/>
    </source>
</evidence>
<dbReference type="AlphaFoldDB" id="A0A132BDF2"/>
<feature type="transmembrane region" description="Helical" evidence="8">
    <location>
        <begin position="55"/>
        <end position="72"/>
    </location>
</feature>
<feature type="transmembrane region" description="Helical" evidence="8">
    <location>
        <begin position="246"/>
        <end position="264"/>
    </location>
</feature>
<feature type="compositionally biased region" description="Acidic residues" evidence="7">
    <location>
        <begin position="513"/>
        <end position="522"/>
    </location>
</feature>
<comment type="similarity">
    <text evidence="2">Belongs to the nucleobase:cation symporter-2 (NCS2) (TC 2.A.40) family.</text>
</comment>
<evidence type="ECO:0000256" key="4">
    <source>
        <dbReference type="ARBA" id="ARBA00022692"/>
    </source>
</evidence>
<dbReference type="PANTHER" id="PTHR42810:SF2">
    <property type="entry name" value="PURINE PERMEASE C1399.01C-RELATED"/>
    <property type="match status" value="1"/>
</dbReference>
<dbReference type="EMBL" id="KQ947429">
    <property type="protein sequence ID" value="KUJ10283.1"/>
    <property type="molecule type" value="Genomic_DNA"/>
</dbReference>
<dbReference type="InterPro" id="IPR006043">
    <property type="entry name" value="NCS2"/>
</dbReference>
<evidence type="ECO:0000256" key="1">
    <source>
        <dbReference type="ARBA" id="ARBA00004141"/>
    </source>
</evidence>
<dbReference type="PANTHER" id="PTHR42810">
    <property type="entry name" value="PURINE PERMEASE C1399.01C-RELATED"/>
    <property type="match status" value="1"/>
</dbReference>
<dbReference type="GO" id="GO:0042907">
    <property type="term" value="F:xanthine transmembrane transporter activity"/>
    <property type="evidence" value="ECO:0007669"/>
    <property type="project" value="TreeGrafter"/>
</dbReference>
<keyword evidence="6 8" id="KW-0472">Membrane</keyword>
<feature type="region of interest" description="Disordered" evidence="7">
    <location>
        <begin position="513"/>
        <end position="536"/>
    </location>
</feature>
<evidence type="ECO:0000256" key="7">
    <source>
        <dbReference type="SAM" id="MobiDB-lite"/>
    </source>
</evidence>
<name>A0A132BDF2_MOLSC</name>
<accession>A0A132BDF2</accession>
<evidence type="ECO:0000256" key="5">
    <source>
        <dbReference type="ARBA" id="ARBA00022989"/>
    </source>
</evidence>
<evidence type="ECO:0000313" key="9">
    <source>
        <dbReference type="EMBL" id="KUJ10283.1"/>
    </source>
</evidence>
<dbReference type="InParanoid" id="A0A132BDF2"/>
<dbReference type="STRING" id="149040.A0A132BDF2"/>
<feature type="transmembrane region" description="Helical" evidence="8">
    <location>
        <begin position="470"/>
        <end position="492"/>
    </location>
</feature>
<evidence type="ECO:0000313" key="10">
    <source>
        <dbReference type="Proteomes" id="UP000070700"/>
    </source>
</evidence>
<comment type="subcellular location">
    <subcellularLocation>
        <location evidence="1">Membrane</location>
        <topology evidence="1">Multi-pass membrane protein</topology>
    </subcellularLocation>
</comment>
<evidence type="ECO:0000256" key="2">
    <source>
        <dbReference type="ARBA" id="ARBA00008821"/>
    </source>
</evidence>
<feature type="transmembrane region" description="Helical" evidence="8">
    <location>
        <begin position="217"/>
        <end position="234"/>
    </location>
</feature>
<keyword evidence="4 8" id="KW-0812">Transmembrane</keyword>
<feature type="transmembrane region" description="Helical" evidence="8">
    <location>
        <begin position="84"/>
        <end position="104"/>
    </location>
</feature>
<dbReference type="OrthoDB" id="1641903at2759"/>
<protein>
    <submittedName>
        <fullName evidence="9">Xanthine/uracil permease</fullName>
    </submittedName>
</protein>
<dbReference type="GO" id="GO:0005886">
    <property type="term" value="C:plasma membrane"/>
    <property type="evidence" value="ECO:0007669"/>
    <property type="project" value="TreeGrafter"/>
</dbReference>